<dbReference type="VEuPathDB" id="FungiDB:JI435_409450"/>
<evidence type="ECO:0000313" key="2">
    <source>
        <dbReference type="Proteomes" id="UP000663193"/>
    </source>
</evidence>
<keyword evidence="2" id="KW-1185">Reference proteome</keyword>
<dbReference type="AlphaFoldDB" id="A0A7U2F326"/>
<proteinExistence type="predicted"/>
<organism evidence="1 2">
    <name type="scientific">Phaeosphaeria nodorum (strain SN15 / ATCC MYA-4574 / FGSC 10173)</name>
    <name type="common">Glume blotch fungus</name>
    <name type="synonym">Parastagonospora nodorum</name>
    <dbReference type="NCBI Taxonomy" id="321614"/>
    <lineage>
        <taxon>Eukaryota</taxon>
        <taxon>Fungi</taxon>
        <taxon>Dikarya</taxon>
        <taxon>Ascomycota</taxon>
        <taxon>Pezizomycotina</taxon>
        <taxon>Dothideomycetes</taxon>
        <taxon>Pleosporomycetidae</taxon>
        <taxon>Pleosporales</taxon>
        <taxon>Pleosporineae</taxon>
        <taxon>Phaeosphaeriaceae</taxon>
        <taxon>Parastagonospora</taxon>
    </lineage>
</organism>
<reference evidence="2" key="1">
    <citation type="journal article" date="2021" name="BMC Genomics">
        <title>Chromosome-level genome assembly and manually-curated proteome of model necrotroph Parastagonospora nodorum Sn15 reveals a genome-wide trove of candidate effector homologs, and redundancy of virulence-related functions within an accessory chromosome.</title>
        <authorList>
            <person name="Bertazzoni S."/>
            <person name="Jones D.A.B."/>
            <person name="Phan H.T."/>
            <person name="Tan K.-C."/>
            <person name="Hane J.K."/>
        </authorList>
    </citation>
    <scope>NUCLEOTIDE SEQUENCE [LARGE SCALE GENOMIC DNA]</scope>
    <source>
        <strain evidence="2">SN15 / ATCC MYA-4574 / FGSC 10173)</strain>
    </source>
</reference>
<dbReference type="EMBL" id="CP069028">
    <property type="protein sequence ID" value="QRC96693.1"/>
    <property type="molecule type" value="Genomic_DNA"/>
</dbReference>
<gene>
    <name evidence="1" type="ORF">JI435_409450</name>
</gene>
<name>A0A7U2F326_PHANO</name>
<accession>A0A7U2F326</accession>
<evidence type="ECO:0000313" key="1">
    <source>
        <dbReference type="EMBL" id="QRC96693.1"/>
    </source>
</evidence>
<dbReference type="Proteomes" id="UP000663193">
    <property type="component" value="Chromosome 6"/>
</dbReference>
<sequence length="78" mass="9111">MWGFSVELPLERRSSSSYLIIGFIRYQQCYEATACSCSWELPTRATSRFHNNHDARSQIRPLVSQFTVFSDNLHHSDQ</sequence>
<protein>
    <submittedName>
        <fullName evidence="1">Uncharacterized protein</fullName>
    </submittedName>
</protein>